<gene>
    <name evidence="1" type="ORF">BC962_1297</name>
</gene>
<keyword evidence="2" id="KW-1185">Reference proteome</keyword>
<accession>A0A495PQY2</accession>
<reference evidence="1 2" key="1">
    <citation type="submission" date="2018-10" db="EMBL/GenBank/DDBJ databases">
        <title>Genomic Encyclopedia of Archaeal and Bacterial Type Strains, Phase II (KMG-II): from individual species to whole genera.</title>
        <authorList>
            <person name="Goeker M."/>
        </authorList>
    </citation>
    <scope>NUCLEOTIDE SEQUENCE [LARGE SCALE GENOMIC DNA]</scope>
    <source>
        <strain evidence="1 2">DSM 19839</strain>
    </source>
</reference>
<proteinExistence type="predicted"/>
<evidence type="ECO:0000313" key="1">
    <source>
        <dbReference type="EMBL" id="RKS53051.1"/>
    </source>
</evidence>
<dbReference type="EMBL" id="RBLG01000002">
    <property type="protein sequence ID" value="RKS53051.1"/>
    <property type="molecule type" value="Genomic_DNA"/>
</dbReference>
<dbReference type="Proteomes" id="UP000276282">
    <property type="component" value="Unassembled WGS sequence"/>
</dbReference>
<name>A0A495PQY2_9FLAO</name>
<sequence length="31" mass="3570">MSEFLINLDVSPSQGENKIKAYESFKIFYGN</sequence>
<evidence type="ECO:0000313" key="2">
    <source>
        <dbReference type="Proteomes" id="UP000276282"/>
    </source>
</evidence>
<comment type="caution">
    <text evidence="1">The sequence shown here is derived from an EMBL/GenBank/DDBJ whole genome shotgun (WGS) entry which is preliminary data.</text>
</comment>
<protein>
    <submittedName>
        <fullName evidence="1">Uncharacterized protein</fullName>
    </submittedName>
</protein>
<organism evidence="1 2">
    <name type="scientific">Gillisia mitskevichiae</name>
    <dbReference type="NCBI Taxonomy" id="270921"/>
    <lineage>
        <taxon>Bacteria</taxon>
        <taxon>Pseudomonadati</taxon>
        <taxon>Bacteroidota</taxon>
        <taxon>Flavobacteriia</taxon>
        <taxon>Flavobacteriales</taxon>
        <taxon>Flavobacteriaceae</taxon>
        <taxon>Gillisia</taxon>
    </lineage>
</organism>
<dbReference type="AlphaFoldDB" id="A0A495PQY2"/>